<comment type="function">
    <text evidence="6">Catalyzes the removal of dipeptides from the N-terminus of oligopeptides.</text>
</comment>
<feature type="chain" id="PRO_5045010580" description="Dipeptidyl-peptidase" evidence="6">
    <location>
        <begin position="24"/>
        <end position="723"/>
    </location>
</feature>
<feature type="region of interest" description="Disordered" evidence="7">
    <location>
        <begin position="25"/>
        <end position="58"/>
    </location>
</feature>
<dbReference type="Gene3D" id="2.40.10.10">
    <property type="entry name" value="Trypsin-like serine proteases"/>
    <property type="match status" value="1"/>
</dbReference>
<name>A0ABZ2LJ69_9BACT</name>
<keyword evidence="2 6" id="KW-0031">Aminopeptidase</keyword>
<dbReference type="Pfam" id="PF10459">
    <property type="entry name" value="Peptidase_S46"/>
    <property type="match status" value="1"/>
</dbReference>
<keyword evidence="6" id="KW-0720">Serine protease</keyword>
<dbReference type="EMBL" id="CP089983">
    <property type="protein sequence ID" value="WXB08862.1"/>
    <property type="molecule type" value="Genomic_DNA"/>
</dbReference>
<keyword evidence="3 6" id="KW-0645">Protease</keyword>
<dbReference type="InterPro" id="IPR009003">
    <property type="entry name" value="Peptidase_S1_PA"/>
</dbReference>
<keyword evidence="4 6" id="KW-0732">Signal</keyword>
<evidence type="ECO:0000256" key="5">
    <source>
        <dbReference type="ARBA" id="ARBA00022801"/>
    </source>
</evidence>
<protein>
    <recommendedName>
        <fullName evidence="6">Dipeptidyl-peptidase</fullName>
        <ecNumber evidence="6">3.4.14.-</ecNumber>
    </recommendedName>
</protein>
<gene>
    <name evidence="8" type="ORF">LVJ94_16675</name>
</gene>
<keyword evidence="5 6" id="KW-0378">Hydrolase</keyword>
<organism evidence="8 9">
    <name type="scientific">Pendulispora rubella</name>
    <dbReference type="NCBI Taxonomy" id="2741070"/>
    <lineage>
        <taxon>Bacteria</taxon>
        <taxon>Pseudomonadati</taxon>
        <taxon>Myxococcota</taxon>
        <taxon>Myxococcia</taxon>
        <taxon>Myxococcales</taxon>
        <taxon>Sorangiineae</taxon>
        <taxon>Pendulisporaceae</taxon>
        <taxon>Pendulispora</taxon>
    </lineage>
</organism>
<sequence length="723" mass="79731">MRFPRRTSLFVTAIVAAACGGEAANVPPEPPPATATAASAPAPAPSAPKKEEAQLQLAESDEGMWTLDRFPTERVAKLHGWGPTKEWLDRIRPRAVKIALGCSGSIVSSSGLVMTNHHCVADCVGQLSKKGRDYLAQGFYAKTEGEELKCPDYEIDQLASVTDVTSRIEAATKGAAESEFVAKQRAAMGAIEKECTTGEGVRCDVITLYNGGQYQLYKYRRFTDVRLVLAPERAAAFFGGDPDNFNFPRYDFDVSFVRLYDGNKPVKTDERFRFSATGPKQGEPIFITGHPYTTQRLFTVSRLEFARDVELPESQRQAAEVRAMLLEYGKKNAEAKRIAEILLFDIENAIKVYAGKFQALSDKEFFAKKVKDEQALRNYVASHPDLQKTVGDPWEAIARSQVELRNIFVAYKMLEATPNHSTLLQLARHLVRAAEETSKPNAERLREYSEAKLPALKEELFSTAPIYDELEARLIEQKLLWMRGALGPDDPAVQHALGKDAPEQLAAALVRGTKLKDVKVRKALLEGGKAAIEKSTDPLIQYVRRTDADARAVRKIYEEKVEGVVKKNGELVGRAHFAAYGQTTYPDATATLRVAFGEVKGWDERGKPVNPITNFGGMYERHTGKEPFALPKRWLDAKGKLNASTPFNFSSTHDIIGGNSGSPVIDKEGEIVGIVFDGNIHSLGGSYGYDPKNNRSVSLHSAALLEGLDKVYGASRILAEIKQ</sequence>
<evidence type="ECO:0000256" key="3">
    <source>
        <dbReference type="ARBA" id="ARBA00022670"/>
    </source>
</evidence>
<dbReference type="RefSeq" id="WP_394838537.1">
    <property type="nucleotide sequence ID" value="NZ_CP089929.1"/>
</dbReference>
<dbReference type="InterPro" id="IPR043504">
    <property type="entry name" value="Peptidase_S1_PA_chymotrypsin"/>
</dbReference>
<dbReference type="PROSITE" id="PS51257">
    <property type="entry name" value="PROKAR_LIPOPROTEIN"/>
    <property type="match status" value="1"/>
</dbReference>
<accession>A0ABZ2LJ69</accession>
<evidence type="ECO:0000313" key="9">
    <source>
        <dbReference type="Proteomes" id="UP001374803"/>
    </source>
</evidence>
<comment type="similarity">
    <text evidence="1 6">Belongs to the peptidase S46 family.</text>
</comment>
<feature type="signal peptide" evidence="6">
    <location>
        <begin position="1"/>
        <end position="23"/>
    </location>
</feature>
<dbReference type="EC" id="3.4.14.-" evidence="6"/>
<reference evidence="8" key="1">
    <citation type="submission" date="2021-12" db="EMBL/GenBank/DDBJ databases">
        <title>Discovery of the Pendulisporaceae a myxobacterial family with distinct sporulation behavior and unique specialized metabolism.</title>
        <authorList>
            <person name="Garcia R."/>
            <person name="Popoff A."/>
            <person name="Bader C.D."/>
            <person name="Loehr J."/>
            <person name="Walesch S."/>
            <person name="Walt C."/>
            <person name="Boldt J."/>
            <person name="Bunk B."/>
            <person name="Haeckl F.J.F.P.J."/>
            <person name="Gunesch A.P."/>
            <person name="Birkelbach J."/>
            <person name="Nuebel U."/>
            <person name="Pietschmann T."/>
            <person name="Bach T."/>
            <person name="Mueller R."/>
        </authorList>
    </citation>
    <scope>NUCLEOTIDE SEQUENCE</scope>
    <source>
        <strain evidence="8">MSr11367</strain>
    </source>
</reference>
<dbReference type="InterPro" id="IPR019500">
    <property type="entry name" value="Pep_S46"/>
</dbReference>
<evidence type="ECO:0000256" key="7">
    <source>
        <dbReference type="SAM" id="MobiDB-lite"/>
    </source>
</evidence>
<dbReference type="PANTHER" id="PTHR38469:SF1">
    <property type="entry name" value="PERIPLASMIC PEPTIDASE SUBFAMILY S1B"/>
    <property type="match status" value="1"/>
</dbReference>
<proteinExistence type="inferred from homology"/>
<dbReference type="Proteomes" id="UP001374803">
    <property type="component" value="Chromosome"/>
</dbReference>
<evidence type="ECO:0000313" key="8">
    <source>
        <dbReference type="EMBL" id="WXB08862.1"/>
    </source>
</evidence>
<keyword evidence="9" id="KW-1185">Reference proteome</keyword>
<evidence type="ECO:0000256" key="1">
    <source>
        <dbReference type="ARBA" id="ARBA00010491"/>
    </source>
</evidence>
<evidence type="ECO:0000256" key="2">
    <source>
        <dbReference type="ARBA" id="ARBA00022438"/>
    </source>
</evidence>
<evidence type="ECO:0000256" key="4">
    <source>
        <dbReference type="ARBA" id="ARBA00022729"/>
    </source>
</evidence>
<dbReference type="SUPFAM" id="SSF50494">
    <property type="entry name" value="Trypsin-like serine proteases"/>
    <property type="match status" value="1"/>
</dbReference>
<dbReference type="PANTHER" id="PTHR38469">
    <property type="entry name" value="PERIPLASMIC PEPTIDASE SUBFAMILY S1B"/>
    <property type="match status" value="1"/>
</dbReference>
<evidence type="ECO:0000256" key="6">
    <source>
        <dbReference type="RuleBase" id="RU366067"/>
    </source>
</evidence>